<sequence length="311" mass="36161">MDKEQAKTRIRQAYPELTIETMEILGKGFDSEAFLINQSYVFKFPRHARAARNLYKEVVVLKEINDKLPLKVPEICFIGKAEKPNQLDFVGQEKIKGVPLDAKILTTLTEEQKDEIAKELAAFFKTLHEIELSVSLEGLEVDKKTKAAYEYEVIQQAAYPLLKKSVQQEIDEVYKRILQQNFNEKKCLIHNDFGASNVYYDQKTNTICGLIDFGDIAIYDRDMEFICLLFDYEEGFSQAFVHKMLGYYGIEISNLQNKLDFIEFYNQLENVYLGKEFEIEELFAESIAEIQNGLKGYEENILVDDKTIYYM</sequence>
<dbReference type="Gene3D" id="3.90.1200.10">
    <property type="match status" value="1"/>
</dbReference>
<dbReference type="InterPro" id="IPR051678">
    <property type="entry name" value="AGP_Transferase"/>
</dbReference>
<dbReference type="AlphaFoldDB" id="A0AAW8RSC6"/>
<dbReference type="Proteomes" id="UP001260773">
    <property type="component" value="Unassembled WGS sequence"/>
</dbReference>
<gene>
    <name evidence="2" type="ORF">P7D43_06755</name>
</gene>
<reference evidence="2" key="1">
    <citation type="submission" date="2023-03" db="EMBL/GenBank/DDBJ databases">
        <authorList>
            <person name="Shen W."/>
            <person name="Cai J."/>
        </authorList>
    </citation>
    <scope>NUCLEOTIDE SEQUENCE</scope>
    <source>
        <strain evidence="2">P33-2</strain>
    </source>
</reference>
<evidence type="ECO:0000259" key="1">
    <source>
        <dbReference type="Pfam" id="PF01636"/>
    </source>
</evidence>
<comment type="caution">
    <text evidence="2">The sequence shown here is derived from an EMBL/GenBank/DDBJ whole genome shotgun (WGS) entry which is preliminary data.</text>
</comment>
<dbReference type="InterPro" id="IPR011009">
    <property type="entry name" value="Kinase-like_dom_sf"/>
</dbReference>
<dbReference type="RefSeq" id="WP_227150660.1">
    <property type="nucleotide sequence ID" value="NZ_JADPDV010000299.1"/>
</dbReference>
<dbReference type="InterPro" id="IPR002575">
    <property type="entry name" value="Aminoglycoside_PTrfase"/>
</dbReference>
<organism evidence="2 3">
    <name type="scientific">Enterococcus avium</name>
    <name type="common">Streptococcus avium</name>
    <dbReference type="NCBI Taxonomy" id="33945"/>
    <lineage>
        <taxon>Bacteria</taxon>
        <taxon>Bacillati</taxon>
        <taxon>Bacillota</taxon>
        <taxon>Bacilli</taxon>
        <taxon>Lactobacillales</taxon>
        <taxon>Enterococcaceae</taxon>
        <taxon>Enterococcus</taxon>
    </lineage>
</organism>
<dbReference type="Gene3D" id="3.30.200.20">
    <property type="entry name" value="Phosphorylase Kinase, domain 1"/>
    <property type="match status" value="1"/>
</dbReference>
<dbReference type="Pfam" id="PF01636">
    <property type="entry name" value="APH"/>
    <property type="match status" value="1"/>
</dbReference>
<evidence type="ECO:0000313" key="3">
    <source>
        <dbReference type="Proteomes" id="UP001260773"/>
    </source>
</evidence>
<dbReference type="PANTHER" id="PTHR21310">
    <property type="entry name" value="AMINOGLYCOSIDE PHOSPHOTRANSFERASE-RELATED-RELATED"/>
    <property type="match status" value="1"/>
</dbReference>
<dbReference type="EMBL" id="JARPWH010000016">
    <property type="protein sequence ID" value="MDT2402063.1"/>
    <property type="molecule type" value="Genomic_DNA"/>
</dbReference>
<feature type="domain" description="Aminoglycoside phosphotransferase" evidence="1">
    <location>
        <begin position="23"/>
        <end position="249"/>
    </location>
</feature>
<dbReference type="PANTHER" id="PTHR21310:SF15">
    <property type="entry name" value="AMINOGLYCOSIDE PHOSPHOTRANSFERASE DOMAIN-CONTAINING PROTEIN"/>
    <property type="match status" value="1"/>
</dbReference>
<name>A0AAW8RSC6_ENTAV</name>
<protein>
    <submittedName>
        <fullName evidence="2">Aminoglycoside phosphotransferase family protein</fullName>
    </submittedName>
</protein>
<dbReference type="SUPFAM" id="SSF56112">
    <property type="entry name" value="Protein kinase-like (PK-like)"/>
    <property type="match status" value="1"/>
</dbReference>
<evidence type="ECO:0000313" key="2">
    <source>
        <dbReference type="EMBL" id="MDT2402063.1"/>
    </source>
</evidence>
<proteinExistence type="predicted"/>
<accession>A0AAW8RSC6</accession>